<dbReference type="InterPro" id="IPR013786">
    <property type="entry name" value="AcylCoA_DH/ox_N"/>
</dbReference>
<evidence type="ECO:0000256" key="11">
    <source>
        <dbReference type="ARBA" id="ARBA00023128"/>
    </source>
</evidence>
<evidence type="ECO:0000259" key="21">
    <source>
        <dbReference type="Pfam" id="PF21343"/>
    </source>
</evidence>
<keyword evidence="4" id="KW-0597">Phosphoprotein</keyword>
<comment type="subcellular location">
    <subcellularLocation>
        <location evidence="2">Mitochondrion inner membrane</location>
        <topology evidence="2">Peripheral membrane protein</topology>
    </subcellularLocation>
</comment>
<evidence type="ECO:0000256" key="2">
    <source>
        <dbReference type="ARBA" id="ARBA00004637"/>
    </source>
</evidence>
<keyword evidence="11" id="KW-0496">Mitochondrion</keyword>
<proteinExistence type="inferred from homology"/>
<dbReference type="OrthoDB" id="2588832at2759"/>
<dbReference type="Pfam" id="PF21343">
    <property type="entry name" value="ACAD9-ACADV_C"/>
    <property type="match status" value="1"/>
</dbReference>
<evidence type="ECO:0000256" key="15">
    <source>
        <dbReference type="ARBA" id="ARBA00049140"/>
    </source>
</evidence>
<evidence type="ECO:0000256" key="12">
    <source>
        <dbReference type="ARBA" id="ARBA00023136"/>
    </source>
</evidence>
<dbReference type="InterPro" id="IPR049448">
    <property type="entry name" value="ACAD9/ACADV-like_C"/>
</dbReference>
<feature type="domain" description="ACAD9/ACADV-like C-terminal" evidence="21">
    <location>
        <begin position="489"/>
        <end position="607"/>
    </location>
</feature>
<keyword evidence="22" id="KW-1185">Reference proteome</keyword>
<protein>
    <submittedName>
        <fullName evidence="23">Complex I assembly factor ACAD9, mitochondrial-like</fullName>
    </submittedName>
</protein>
<dbReference type="Gene3D" id="1.10.540.10">
    <property type="entry name" value="Acyl-CoA dehydrogenase/oxidase, N-terminal domain"/>
    <property type="match status" value="1"/>
</dbReference>
<evidence type="ECO:0000259" key="20">
    <source>
        <dbReference type="Pfam" id="PF02771"/>
    </source>
</evidence>
<dbReference type="PROSITE" id="PS00072">
    <property type="entry name" value="ACYL_COA_DH_1"/>
    <property type="match status" value="1"/>
</dbReference>
<dbReference type="KEGG" id="aten:116301659"/>
<feature type="domain" description="Acyl-CoA dehydrogenase/oxidase N-terminal" evidence="20">
    <location>
        <begin position="67"/>
        <end position="172"/>
    </location>
</feature>
<dbReference type="AlphaFoldDB" id="A0A6P8IJH1"/>
<keyword evidence="8" id="KW-0809">Transit peptide</keyword>
<name>A0A6P8IJH1_ACTTE</name>
<keyword evidence="5 17" id="KW-0285">Flavoprotein</keyword>
<keyword evidence="9" id="KW-0007">Acetylation</keyword>
<dbReference type="GO" id="GO:0003995">
    <property type="term" value="F:acyl-CoA dehydrogenase activity"/>
    <property type="evidence" value="ECO:0007669"/>
    <property type="project" value="InterPro"/>
</dbReference>
<evidence type="ECO:0000256" key="9">
    <source>
        <dbReference type="ARBA" id="ARBA00022990"/>
    </source>
</evidence>
<keyword evidence="6" id="KW-0999">Mitochondrion inner membrane</keyword>
<dbReference type="InterPro" id="IPR006091">
    <property type="entry name" value="Acyl-CoA_Oxase/DH_mid-dom"/>
</dbReference>
<evidence type="ECO:0000256" key="6">
    <source>
        <dbReference type="ARBA" id="ARBA00022792"/>
    </source>
</evidence>
<evidence type="ECO:0000313" key="22">
    <source>
        <dbReference type="Proteomes" id="UP000515163"/>
    </source>
</evidence>
<dbReference type="InterPro" id="IPR046373">
    <property type="entry name" value="Acyl-CoA_Oxase/DH_mid-dom_sf"/>
</dbReference>
<evidence type="ECO:0000256" key="3">
    <source>
        <dbReference type="ARBA" id="ARBA00009347"/>
    </source>
</evidence>
<evidence type="ECO:0000256" key="7">
    <source>
        <dbReference type="ARBA" id="ARBA00022827"/>
    </source>
</evidence>
<dbReference type="InterPro" id="IPR006089">
    <property type="entry name" value="Acyl-CoA_DH_CS"/>
</dbReference>
<reference evidence="23" key="1">
    <citation type="submission" date="2025-08" db="UniProtKB">
        <authorList>
            <consortium name="RefSeq"/>
        </authorList>
    </citation>
    <scope>IDENTIFICATION</scope>
    <source>
        <tissue evidence="23">Tentacle</tissue>
    </source>
</reference>
<dbReference type="FunFam" id="1.20.140.10:FF:000008">
    <property type="entry name" value="acyl-CoA dehydrogenase family member 9, mitochondrial"/>
    <property type="match status" value="1"/>
</dbReference>
<evidence type="ECO:0000256" key="13">
    <source>
        <dbReference type="ARBA" id="ARBA00047916"/>
    </source>
</evidence>
<dbReference type="PANTHER" id="PTHR43884">
    <property type="entry name" value="ACYL-COA DEHYDROGENASE"/>
    <property type="match status" value="1"/>
</dbReference>
<dbReference type="Gene3D" id="1.20.140.10">
    <property type="entry name" value="Butyryl-CoA Dehydrogenase, subunit A, domain 3"/>
    <property type="match status" value="2"/>
</dbReference>
<dbReference type="FunFam" id="2.40.110.10:FF:000006">
    <property type="entry name" value="very long-chain specific acyl-CoA dehydrogenase, mitochondrial"/>
    <property type="match status" value="1"/>
</dbReference>
<evidence type="ECO:0000259" key="18">
    <source>
        <dbReference type="Pfam" id="PF00441"/>
    </source>
</evidence>
<dbReference type="FunCoup" id="A0A6P8IJH1">
    <property type="interactions" value="1552"/>
</dbReference>
<evidence type="ECO:0000259" key="19">
    <source>
        <dbReference type="Pfam" id="PF02770"/>
    </source>
</evidence>
<evidence type="ECO:0000256" key="14">
    <source>
        <dbReference type="ARBA" id="ARBA00049038"/>
    </source>
</evidence>
<dbReference type="GO" id="GO:0005743">
    <property type="term" value="C:mitochondrial inner membrane"/>
    <property type="evidence" value="ECO:0007669"/>
    <property type="project" value="UniProtKB-SubCell"/>
</dbReference>
<comment type="catalytic activity">
    <reaction evidence="14">
        <text>tetradecanoyl-CoA + oxidized [electron-transfer flavoprotein] + H(+) = (2E)-tetradecenoyl-CoA + reduced [electron-transfer flavoprotein]</text>
        <dbReference type="Rhea" id="RHEA:47316"/>
        <dbReference type="Rhea" id="RHEA-COMP:10685"/>
        <dbReference type="Rhea" id="RHEA-COMP:10686"/>
        <dbReference type="ChEBI" id="CHEBI:15378"/>
        <dbReference type="ChEBI" id="CHEBI:57385"/>
        <dbReference type="ChEBI" id="CHEBI:57692"/>
        <dbReference type="ChEBI" id="CHEBI:58307"/>
        <dbReference type="ChEBI" id="CHEBI:61405"/>
    </reaction>
    <physiologicalReaction direction="left-to-right" evidence="14">
        <dbReference type="Rhea" id="RHEA:47317"/>
    </physiologicalReaction>
</comment>
<dbReference type="InterPro" id="IPR037069">
    <property type="entry name" value="AcylCoA_DH/ox_N_sf"/>
</dbReference>
<dbReference type="InterPro" id="IPR009100">
    <property type="entry name" value="AcylCoA_DH/oxidase_NM_dom_sf"/>
</dbReference>
<feature type="domain" description="Acyl-CoA oxidase/dehydrogenase middle" evidence="19">
    <location>
        <begin position="176"/>
        <end position="276"/>
    </location>
</feature>
<dbReference type="SUPFAM" id="SSF47203">
    <property type="entry name" value="Acyl-CoA dehydrogenase C-terminal domain-like"/>
    <property type="match status" value="1"/>
</dbReference>
<evidence type="ECO:0000256" key="8">
    <source>
        <dbReference type="ARBA" id="ARBA00022946"/>
    </source>
</evidence>
<dbReference type="FunFam" id="1.10.540.10:FF:000001">
    <property type="entry name" value="Very long-chain-specific acyl-CoA dehydrogenase, mitochondrial"/>
    <property type="match status" value="1"/>
</dbReference>
<comment type="similarity">
    <text evidence="3 17">Belongs to the acyl-CoA dehydrogenase family.</text>
</comment>
<feature type="domain" description="Acyl-CoA dehydrogenase/oxidase C-terminal" evidence="18">
    <location>
        <begin position="289"/>
        <end position="435"/>
    </location>
</feature>
<dbReference type="Gene3D" id="2.40.110.10">
    <property type="entry name" value="Butyryl-CoA Dehydrogenase, subunit A, domain 2"/>
    <property type="match status" value="1"/>
</dbReference>
<dbReference type="Pfam" id="PF02771">
    <property type="entry name" value="Acyl-CoA_dh_N"/>
    <property type="match status" value="1"/>
</dbReference>
<dbReference type="GO" id="GO:0050660">
    <property type="term" value="F:flavin adenine dinucleotide binding"/>
    <property type="evidence" value="ECO:0007669"/>
    <property type="project" value="InterPro"/>
</dbReference>
<dbReference type="InterPro" id="IPR036250">
    <property type="entry name" value="AcylCo_DH-like_C"/>
</dbReference>
<evidence type="ECO:0000256" key="10">
    <source>
        <dbReference type="ARBA" id="ARBA00023002"/>
    </source>
</evidence>
<evidence type="ECO:0000256" key="4">
    <source>
        <dbReference type="ARBA" id="ARBA00022553"/>
    </source>
</evidence>
<dbReference type="GO" id="GO:0006631">
    <property type="term" value="P:fatty acid metabolic process"/>
    <property type="evidence" value="ECO:0007669"/>
    <property type="project" value="UniProtKB-ARBA"/>
</dbReference>
<gene>
    <name evidence="23" type="primary">LOC116301659</name>
</gene>
<dbReference type="Pfam" id="PF02770">
    <property type="entry name" value="Acyl-CoA_dh_M"/>
    <property type="match status" value="1"/>
</dbReference>
<comment type="catalytic activity">
    <reaction evidence="13">
        <text>oxidized [electron-transfer flavoprotein] + hexadecanoyl-CoA + H(+) = (2E)-hexadecenoyl-CoA + reduced [electron-transfer flavoprotein]</text>
        <dbReference type="Rhea" id="RHEA:43448"/>
        <dbReference type="Rhea" id="RHEA-COMP:10685"/>
        <dbReference type="Rhea" id="RHEA-COMP:10686"/>
        <dbReference type="ChEBI" id="CHEBI:15378"/>
        <dbReference type="ChEBI" id="CHEBI:57379"/>
        <dbReference type="ChEBI" id="CHEBI:57692"/>
        <dbReference type="ChEBI" id="CHEBI:58307"/>
        <dbReference type="ChEBI" id="CHEBI:61526"/>
    </reaction>
    <physiologicalReaction direction="left-to-right" evidence="13">
        <dbReference type="Rhea" id="RHEA:43449"/>
    </physiologicalReaction>
</comment>
<organism evidence="22 23">
    <name type="scientific">Actinia tenebrosa</name>
    <name type="common">Australian red waratah sea anemone</name>
    <dbReference type="NCBI Taxonomy" id="6105"/>
    <lineage>
        <taxon>Eukaryota</taxon>
        <taxon>Metazoa</taxon>
        <taxon>Cnidaria</taxon>
        <taxon>Anthozoa</taxon>
        <taxon>Hexacorallia</taxon>
        <taxon>Actiniaria</taxon>
        <taxon>Actiniidae</taxon>
        <taxon>Actinia</taxon>
    </lineage>
</organism>
<evidence type="ECO:0000256" key="17">
    <source>
        <dbReference type="RuleBase" id="RU362125"/>
    </source>
</evidence>
<accession>A0A6P8IJH1</accession>
<comment type="catalytic activity">
    <reaction evidence="16">
        <text>octadecanoyl-CoA + oxidized [electron-transfer flavoprotein] + H(+) = (2E)-octadecenoyl-CoA + reduced [electron-transfer flavoprotein]</text>
        <dbReference type="Rhea" id="RHEA:47240"/>
        <dbReference type="Rhea" id="RHEA-COMP:10685"/>
        <dbReference type="Rhea" id="RHEA-COMP:10686"/>
        <dbReference type="ChEBI" id="CHEBI:15378"/>
        <dbReference type="ChEBI" id="CHEBI:57394"/>
        <dbReference type="ChEBI" id="CHEBI:57692"/>
        <dbReference type="ChEBI" id="CHEBI:58307"/>
        <dbReference type="ChEBI" id="CHEBI:71412"/>
    </reaction>
    <physiologicalReaction direction="left-to-right" evidence="16">
        <dbReference type="Rhea" id="RHEA:47241"/>
    </physiologicalReaction>
</comment>
<dbReference type="RefSeq" id="XP_031566608.1">
    <property type="nucleotide sequence ID" value="XM_031710748.1"/>
</dbReference>
<evidence type="ECO:0000256" key="16">
    <source>
        <dbReference type="ARBA" id="ARBA00049224"/>
    </source>
</evidence>
<comment type="catalytic activity">
    <reaction evidence="15">
        <text>eicosanoyl-CoA + oxidized [electron-transfer flavoprotein] + H(+) = (2E)-eicosenoyl-CoA + reduced [electron-transfer flavoprotein]</text>
        <dbReference type="Rhea" id="RHEA:47236"/>
        <dbReference type="Rhea" id="RHEA-COMP:10685"/>
        <dbReference type="Rhea" id="RHEA-COMP:10686"/>
        <dbReference type="ChEBI" id="CHEBI:15378"/>
        <dbReference type="ChEBI" id="CHEBI:57380"/>
        <dbReference type="ChEBI" id="CHEBI:57692"/>
        <dbReference type="ChEBI" id="CHEBI:58307"/>
        <dbReference type="ChEBI" id="CHEBI:74691"/>
    </reaction>
    <physiologicalReaction direction="left-to-right" evidence="15">
        <dbReference type="Rhea" id="RHEA:47237"/>
    </physiologicalReaction>
</comment>
<comment type="cofactor">
    <cofactor evidence="1 17">
        <name>FAD</name>
        <dbReference type="ChEBI" id="CHEBI:57692"/>
    </cofactor>
</comment>
<keyword evidence="10 17" id="KW-0560">Oxidoreductase</keyword>
<dbReference type="InParanoid" id="A0A6P8IJH1"/>
<dbReference type="PANTHER" id="PTHR43884:SF9">
    <property type="entry name" value="COMPLEX I ASSEMBLY FACTOR ACAD9, MITOCHONDRIAL"/>
    <property type="match status" value="1"/>
</dbReference>
<dbReference type="InterPro" id="IPR009075">
    <property type="entry name" value="AcylCo_DH/oxidase_C"/>
</dbReference>
<evidence type="ECO:0000256" key="1">
    <source>
        <dbReference type="ARBA" id="ARBA00001974"/>
    </source>
</evidence>
<keyword evidence="12" id="KW-0472">Membrane</keyword>
<dbReference type="Pfam" id="PF00441">
    <property type="entry name" value="Acyl-CoA_dh_1"/>
    <property type="match status" value="1"/>
</dbReference>
<evidence type="ECO:0000313" key="23">
    <source>
        <dbReference type="RefSeq" id="XP_031566608.1"/>
    </source>
</evidence>
<dbReference type="SUPFAM" id="SSF56645">
    <property type="entry name" value="Acyl-CoA dehydrogenase NM domain-like"/>
    <property type="match status" value="1"/>
</dbReference>
<dbReference type="Proteomes" id="UP000515163">
    <property type="component" value="Unplaced"/>
</dbReference>
<evidence type="ECO:0000256" key="5">
    <source>
        <dbReference type="ARBA" id="ARBA00022630"/>
    </source>
</evidence>
<keyword evidence="7 17" id="KW-0274">FAD</keyword>
<sequence>MTASITLSRHFLRVRGVFRPSIARCRLHTSRLLSAGFAKELFLGRFNKEKVFPYPEALDQEQRNMLNMLVEPVTKYFEEKVDSVKIDQEAKIPEDVMSGLKELGLFGLQIPEEYGGLGLLNTSYARVAEAFAVDASIAVTLMAHQSIGLKGILICGNETQKKKYLPKLASGEHIAAFCLTEPTSGSDAASIQSRATLSPDGKHFILNGSKIWISNGGWADVMTVFARAEVTDKNGEKQDKITAFIVERDFGGVTSGKPEDKLGIRGSNTCEVFFENTPIPLENVLGEVGGGFKVAMNILNSGRFGLAAGAAGGLRKLIGMAAEHATSRTQFGRNLSEFGQIQEKFARMTLMEYTIESMSYMTSGMMDLDDEDASVEAAMCKVYGSEGIWNGINDALQTLGGLGYMKSYPYERLLRDSRILLIFEGTNEILRMYIALTGMKYAGDQLKEVVKAVKNPFENPGILWGMLSKRMLHAIGIKGSLGVSDAVHPQLADSVKLLEENVVDFGMESEKLLAKYGKKIIDEQFLLKRMADVAINLFAMTSVLSRATRSLHKAIPAAEHEALLTTTFCHETYDINKKLLKEVSQGSKKNGDNDLKRIANDIFNQGGCVSGHVLES</sequence>
<dbReference type="GeneID" id="116301659"/>